<dbReference type="EMBL" id="JAHCVJ010000006">
    <property type="protein sequence ID" value="MBT0665697.1"/>
    <property type="molecule type" value="Genomic_DNA"/>
</dbReference>
<sequence>MPTTILLVDDHPIFREGLRALIEKVDATAVVGEAGDGAEAVRLAGQLKPDMVIMDLTMPVMNGIDATREIKKQLPATKILALSMESDRFFVVEVLKAGATGYLLKDTAFAELSDAITTVAAGETYLPRKVSTLLVQEFLQCIPEEMSALFQNLSPREREILQLIAAGKSMKEIAYDLGISNKTVENQRQMIMKKLNLFSVAELTKYAVRHGLSPLKK</sequence>
<dbReference type="CDD" id="cd17535">
    <property type="entry name" value="REC_NarL-like"/>
    <property type="match status" value="1"/>
</dbReference>
<comment type="caution">
    <text evidence="8">The sequence shown here is derived from an EMBL/GenBank/DDBJ whole genome shotgun (WGS) entry which is preliminary data.</text>
</comment>
<keyword evidence="2" id="KW-0805">Transcription regulation</keyword>
<dbReference type="SUPFAM" id="SSF46894">
    <property type="entry name" value="C-terminal effector domain of the bipartite response regulators"/>
    <property type="match status" value="1"/>
</dbReference>
<name>A0AAW4L823_9BACT</name>
<dbReference type="SUPFAM" id="SSF52172">
    <property type="entry name" value="CheY-like"/>
    <property type="match status" value="1"/>
</dbReference>
<dbReference type="PROSITE" id="PS50043">
    <property type="entry name" value="HTH_LUXR_2"/>
    <property type="match status" value="1"/>
</dbReference>
<dbReference type="InterPro" id="IPR016032">
    <property type="entry name" value="Sig_transdc_resp-reg_C-effctor"/>
</dbReference>
<dbReference type="InterPro" id="IPR058245">
    <property type="entry name" value="NreC/VraR/RcsB-like_REC"/>
</dbReference>
<dbReference type="InterPro" id="IPR000792">
    <property type="entry name" value="Tscrpt_reg_LuxR_C"/>
</dbReference>
<gene>
    <name evidence="8" type="ORF">KI809_15410</name>
</gene>
<evidence type="ECO:0000259" key="6">
    <source>
        <dbReference type="PROSITE" id="PS50043"/>
    </source>
</evidence>
<evidence type="ECO:0000256" key="3">
    <source>
        <dbReference type="ARBA" id="ARBA00023125"/>
    </source>
</evidence>
<dbReference type="InterPro" id="IPR011006">
    <property type="entry name" value="CheY-like_superfamily"/>
</dbReference>
<dbReference type="Pfam" id="PF00072">
    <property type="entry name" value="Response_reg"/>
    <property type="match status" value="1"/>
</dbReference>
<dbReference type="PANTHER" id="PTHR43214">
    <property type="entry name" value="TWO-COMPONENT RESPONSE REGULATOR"/>
    <property type="match status" value="1"/>
</dbReference>
<dbReference type="SMART" id="SM00448">
    <property type="entry name" value="REC"/>
    <property type="match status" value="1"/>
</dbReference>
<dbReference type="RefSeq" id="WP_214172466.1">
    <property type="nucleotide sequence ID" value="NZ_JAHCVJ010000006.1"/>
</dbReference>
<evidence type="ECO:0000259" key="7">
    <source>
        <dbReference type="PROSITE" id="PS50110"/>
    </source>
</evidence>
<keyword evidence="3" id="KW-0238">DNA-binding</keyword>
<dbReference type="PANTHER" id="PTHR43214:SF41">
    <property type="entry name" value="NITRATE_NITRITE RESPONSE REGULATOR PROTEIN NARP"/>
    <property type="match status" value="1"/>
</dbReference>
<dbReference type="CDD" id="cd06170">
    <property type="entry name" value="LuxR_C_like"/>
    <property type="match status" value="1"/>
</dbReference>
<dbReference type="InterPro" id="IPR039420">
    <property type="entry name" value="WalR-like"/>
</dbReference>
<evidence type="ECO:0000256" key="4">
    <source>
        <dbReference type="ARBA" id="ARBA00023163"/>
    </source>
</evidence>
<keyword evidence="9" id="KW-1185">Reference proteome</keyword>
<dbReference type="GO" id="GO:0003677">
    <property type="term" value="F:DNA binding"/>
    <property type="evidence" value="ECO:0007669"/>
    <property type="project" value="UniProtKB-KW"/>
</dbReference>
<dbReference type="PROSITE" id="PS50110">
    <property type="entry name" value="RESPONSE_REGULATORY"/>
    <property type="match status" value="1"/>
</dbReference>
<dbReference type="Gene3D" id="3.40.50.2300">
    <property type="match status" value="1"/>
</dbReference>
<evidence type="ECO:0000313" key="8">
    <source>
        <dbReference type="EMBL" id="MBT0665697.1"/>
    </source>
</evidence>
<feature type="modified residue" description="4-aspartylphosphate" evidence="5">
    <location>
        <position position="55"/>
    </location>
</feature>
<accession>A0AAW4L823</accession>
<dbReference type="AlphaFoldDB" id="A0AAW4L823"/>
<dbReference type="Proteomes" id="UP000811899">
    <property type="component" value="Unassembled WGS sequence"/>
</dbReference>
<evidence type="ECO:0000256" key="5">
    <source>
        <dbReference type="PROSITE-ProRule" id="PRU00169"/>
    </source>
</evidence>
<proteinExistence type="predicted"/>
<protein>
    <submittedName>
        <fullName evidence="8">Response regulator transcription factor</fullName>
    </submittedName>
</protein>
<evidence type="ECO:0000313" key="9">
    <source>
        <dbReference type="Proteomes" id="UP000811899"/>
    </source>
</evidence>
<keyword evidence="1 5" id="KW-0597">Phosphoprotein</keyword>
<organism evidence="8 9">
    <name type="scientific">Geoanaerobacter pelophilus</name>
    <dbReference type="NCBI Taxonomy" id="60036"/>
    <lineage>
        <taxon>Bacteria</taxon>
        <taxon>Pseudomonadati</taxon>
        <taxon>Thermodesulfobacteriota</taxon>
        <taxon>Desulfuromonadia</taxon>
        <taxon>Geobacterales</taxon>
        <taxon>Geobacteraceae</taxon>
        <taxon>Geoanaerobacter</taxon>
    </lineage>
</organism>
<dbReference type="GO" id="GO:0000160">
    <property type="term" value="P:phosphorelay signal transduction system"/>
    <property type="evidence" value="ECO:0007669"/>
    <property type="project" value="InterPro"/>
</dbReference>
<evidence type="ECO:0000256" key="2">
    <source>
        <dbReference type="ARBA" id="ARBA00023015"/>
    </source>
</evidence>
<dbReference type="InterPro" id="IPR001789">
    <property type="entry name" value="Sig_transdc_resp-reg_receiver"/>
</dbReference>
<evidence type="ECO:0000256" key="1">
    <source>
        <dbReference type="ARBA" id="ARBA00022553"/>
    </source>
</evidence>
<dbReference type="GO" id="GO:0006355">
    <property type="term" value="P:regulation of DNA-templated transcription"/>
    <property type="evidence" value="ECO:0007669"/>
    <property type="project" value="InterPro"/>
</dbReference>
<dbReference type="Pfam" id="PF00196">
    <property type="entry name" value="GerE"/>
    <property type="match status" value="1"/>
</dbReference>
<dbReference type="PRINTS" id="PR00038">
    <property type="entry name" value="HTHLUXR"/>
</dbReference>
<dbReference type="SMART" id="SM00421">
    <property type="entry name" value="HTH_LUXR"/>
    <property type="match status" value="1"/>
</dbReference>
<reference evidence="8 9" key="1">
    <citation type="submission" date="2021-05" db="EMBL/GenBank/DDBJ databases">
        <title>The draft genome of Geobacter pelophilus DSM 12255.</title>
        <authorList>
            <person name="Xu Z."/>
            <person name="Masuda Y."/>
            <person name="Itoh H."/>
            <person name="Senoo K."/>
        </authorList>
    </citation>
    <scope>NUCLEOTIDE SEQUENCE [LARGE SCALE GENOMIC DNA]</scope>
    <source>
        <strain evidence="8 9">DSM 12255</strain>
    </source>
</reference>
<feature type="domain" description="Response regulatory" evidence="7">
    <location>
        <begin position="4"/>
        <end position="120"/>
    </location>
</feature>
<feature type="domain" description="HTH luxR-type" evidence="6">
    <location>
        <begin position="146"/>
        <end position="211"/>
    </location>
</feature>
<keyword evidence="4" id="KW-0804">Transcription</keyword>